<gene>
    <name evidence="1" type="ORF">N326_03528</name>
</gene>
<accession>A0A093IPH4</accession>
<proteinExistence type="predicted"/>
<dbReference type="EMBL" id="KK564607">
    <property type="protein sequence ID" value="KFW03533.1"/>
    <property type="molecule type" value="Genomic_DNA"/>
</dbReference>
<evidence type="ECO:0000313" key="2">
    <source>
        <dbReference type="Proteomes" id="UP000054232"/>
    </source>
</evidence>
<evidence type="ECO:0000313" key="1">
    <source>
        <dbReference type="EMBL" id="KFW03533.1"/>
    </source>
</evidence>
<dbReference type="GO" id="GO:0004842">
    <property type="term" value="F:ubiquitin-protein transferase activity"/>
    <property type="evidence" value="ECO:0007669"/>
    <property type="project" value="InterPro"/>
</dbReference>
<reference evidence="1 2" key="1">
    <citation type="submission" date="2014-04" db="EMBL/GenBank/DDBJ databases">
        <title>Genome evolution of avian class.</title>
        <authorList>
            <person name="Zhang G."/>
            <person name="Li C."/>
        </authorList>
    </citation>
    <scope>NUCLEOTIDE SEQUENCE [LARGE SCALE GENOMIC DNA]</scope>
    <source>
        <strain evidence="1">BGI_N326</strain>
    </source>
</reference>
<keyword evidence="2" id="KW-1185">Reference proteome</keyword>
<name>A0A093IPH4_EURHL</name>
<dbReference type="AlphaFoldDB" id="A0A093IPH4"/>
<dbReference type="PANTHER" id="PTHR22605">
    <property type="entry name" value="RZ-TYPE DOMAIN-CONTAINING PROTEIN"/>
    <property type="match status" value="1"/>
</dbReference>
<protein>
    <submittedName>
        <fullName evidence="1">E3 ubiquitin-protein ligase RNF213</fullName>
    </submittedName>
</protein>
<organism evidence="1 2">
    <name type="scientific">Eurypyga helias</name>
    <name type="common">Sunbittern</name>
    <name type="synonym">Ardea helias</name>
    <dbReference type="NCBI Taxonomy" id="54383"/>
    <lineage>
        <taxon>Eukaryota</taxon>
        <taxon>Metazoa</taxon>
        <taxon>Chordata</taxon>
        <taxon>Craniata</taxon>
        <taxon>Vertebrata</taxon>
        <taxon>Euteleostomi</taxon>
        <taxon>Archelosauria</taxon>
        <taxon>Archosauria</taxon>
        <taxon>Dinosauria</taxon>
        <taxon>Saurischia</taxon>
        <taxon>Theropoda</taxon>
        <taxon>Coelurosauria</taxon>
        <taxon>Aves</taxon>
        <taxon>Neognathae</taxon>
        <taxon>Neoaves</taxon>
        <taxon>Phaethontimorphae</taxon>
        <taxon>Eurypygiformes</taxon>
        <taxon>Eurypygidae</taxon>
        <taxon>Eurypyga</taxon>
    </lineage>
</organism>
<feature type="non-terminal residue" evidence="1">
    <location>
        <position position="151"/>
    </location>
</feature>
<sequence length="151" mass="16707">QNTEAAPLPSYDEVLVCTPDTEEEEVELLVRRALSSGSQDQKIYCLLGADKLVYKVSKQLESHFFRLVQSASVPGYRFIIFCNAKAHHSYVITAFDAYKVTFPCYSPAAIQAYLRAHLSVPSGAAPVAQAFSEPHQQNVKFVFSEQAGMGE</sequence>
<dbReference type="PANTHER" id="PTHR22605:SF16">
    <property type="entry name" value="E3 UBIQUITIN-PROTEIN LIGASE RNF213"/>
    <property type="match status" value="1"/>
</dbReference>
<dbReference type="Proteomes" id="UP000054232">
    <property type="component" value="Unassembled WGS sequence"/>
</dbReference>
<dbReference type="GO" id="GO:0016887">
    <property type="term" value="F:ATP hydrolysis activity"/>
    <property type="evidence" value="ECO:0007669"/>
    <property type="project" value="InterPro"/>
</dbReference>
<dbReference type="InterPro" id="IPR031248">
    <property type="entry name" value="RNF213"/>
</dbReference>
<feature type="non-terminal residue" evidence="1">
    <location>
        <position position="1"/>
    </location>
</feature>